<evidence type="ECO:0000313" key="2">
    <source>
        <dbReference type="EMBL" id="BAD09576.1"/>
    </source>
</evidence>
<dbReference type="EMBL" id="AP004693">
    <property type="protein sequence ID" value="BAD09852.1"/>
    <property type="molecule type" value="Genomic_DNA"/>
</dbReference>
<dbReference type="Proteomes" id="UP000000763">
    <property type="component" value="Chromosome 8"/>
</dbReference>
<reference evidence="4" key="3">
    <citation type="journal article" date="2005" name="Nature">
        <title>The map-based sequence of the rice genome.</title>
        <authorList>
            <consortium name="International rice genome sequencing project (IRGSP)"/>
            <person name="Matsumoto T."/>
            <person name="Wu J."/>
            <person name="Kanamori H."/>
            <person name="Katayose Y."/>
            <person name="Fujisawa M."/>
            <person name="Namiki N."/>
            <person name="Mizuno H."/>
            <person name="Yamamoto K."/>
            <person name="Antonio B.A."/>
            <person name="Baba T."/>
            <person name="Sakata K."/>
            <person name="Nagamura Y."/>
            <person name="Aoki H."/>
            <person name="Arikawa K."/>
            <person name="Arita K."/>
            <person name="Bito T."/>
            <person name="Chiden Y."/>
            <person name="Fujitsuka N."/>
            <person name="Fukunaka R."/>
            <person name="Hamada M."/>
            <person name="Harada C."/>
            <person name="Hayashi A."/>
            <person name="Hijishita S."/>
            <person name="Honda M."/>
            <person name="Hosokawa S."/>
            <person name="Ichikawa Y."/>
            <person name="Idonuma A."/>
            <person name="Iijima M."/>
            <person name="Ikeda M."/>
            <person name="Ikeno M."/>
            <person name="Ito K."/>
            <person name="Ito S."/>
            <person name="Ito T."/>
            <person name="Ito Y."/>
            <person name="Ito Y."/>
            <person name="Iwabuchi A."/>
            <person name="Kamiya K."/>
            <person name="Karasawa W."/>
            <person name="Kurita K."/>
            <person name="Katagiri S."/>
            <person name="Kikuta A."/>
            <person name="Kobayashi H."/>
            <person name="Kobayashi N."/>
            <person name="Machita K."/>
            <person name="Maehara T."/>
            <person name="Masukawa M."/>
            <person name="Mizubayashi T."/>
            <person name="Mukai Y."/>
            <person name="Nagasaki H."/>
            <person name="Nagata Y."/>
            <person name="Naito S."/>
            <person name="Nakashima M."/>
            <person name="Nakama Y."/>
            <person name="Nakamichi Y."/>
            <person name="Nakamura M."/>
            <person name="Meguro A."/>
            <person name="Negishi M."/>
            <person name="Ohta I."/>
            <person name="Ohta T."/>
            <person name="Okamoto M."/>
            <person name="Ono N."/>
            <person name="Saji S."/>
            <person name="Sakaguchi M."/>
            <person name="Sakai K."/>
            <person name="Shibata M."/>
            <person name="Shimokawa T."/>
            <person name="Song J."/>
            <person name="Takazaki Y."/>
            <person name="Terasawa K."/>
            <person name="Tsugane M."/>
            <person name="Tsuji K."/>
            <person name="Ueda S."/>
            <person name="Waki K."/>
            <person name="Yamagata H."/>
            <person name="Yamamoto M."/>
            <person name="Yamamoto S."/>
            <person name="Yamane H."/>
            <person name="Yoshiki S."/>
            <person name="Yoshihara R."/>
            <person name="Yukawa K."/>
            <person name="Zhong H."/>
            <person name="Yano M."/>
            <person name="Yuan Q."/>
            <person name="Ouyang S."/>
            <person name="Liu J."/>
            <person name="Jones K.M."/>
            <person name="Gansberger K."/>
            <person name="Moffat K."/>
            <person name="Hill J."/>
            <person name="Bera J."/>
            <person name="Fadrosh D."/>
            <person name="Jin S."/>
            <person name="Johri S."/>
            <person name="Kim M."/>
            <person name="Overton L."/>
            <person name="Reardon M."/>
            <person name="Tsitrin T."/>
            <person name="Vuong H."/>
            <person name="Weaver B."/>
            <person name="Ciecko A."/>
            <person name="Tallon L."/>
            <person name="Jackson J."/>
            <person name="Pai G."/>
            <person name="Aken S.V."/>
            <person name="Utterback T."/>
            <person name="Reidmuller S."/>
            <person name="Feldblyum T."/>
            <person name="Hsiao J."/>
            <person name="Zismann V."/>
            <person name="Iobst S."/>
            <person name="de Vazeille A.R."/>
            <person name="Buell C.R."/>
            <person name="Ying K."/>
            <person name="Li Y."/>
            <person name="Lu T."/>
            <person name="Huang Y."/>
            <person name="Zhao Q."/>
            <person name="Feng Q."/>
            <person name="Zhang L."/>
            <person name="Zhu J."/>
            <person name="Weng Q."/>
            <person name="Mu J."/>
            <person name="Lu Y."/>
            <person name="Fan D."/>
            <person name="Liu Y."/>
            <person name="Guan J."/>
            <person name="Zhang Y."/>
            <person name="Yu S."/>
            <person name="Liu X."/>
            <person name="Zhang Y."/>
            <person name="Hong G."/>
            <person name="Han B."/>
            <person name="Choisne N."/>
            <person name="Demange N."/>
            <person name="Orjeda G."/>
            <person name="Samain S."/>
            <person name="Cattolico L."/>
            <person name="Pelletier E."/>
            <person name="Couloux A."/>
            <person name="Segurens B."/>
            <person name="Wincker P."/>
            <person name="D'Hont A."/>
            <person name="Scarpelli C."/>
            <person name="Weissenbach J."/>
            <person name="Salanoubat M."/>
            <person name="Quetier F."/>
            <person name="Yu Y."/>
            <person name="Kim H.R."/>
            <person name="Rambo T."/>
            <person name="Currie J."/>
            <person name="Collura K."/>
            <person name="Luo M."/>
            <person name="Yang T."/>
            <person name="Ammiraju J.S.S."/>
            <person name="Engler F."/>
            <person name="Soderlund C."/>
            <person name="Wing R.A."/>
            <person name="Palmer L.E."/>
            <person name="de la Bastide M."/>
            <person name="Spiegel L."/>
            <person name="Nascimento L."/>
            <person name="Zutavern T."/>
            <person name="O'Shaughnessy A."/>
            <person name="Dike S."/>
            <person name="Dedhia N."/>
            <person name="Preston R."/>
            <person name="Balija V."/>
            <person name="McCombie W.R."/>
            <person name="Chow T."/>
            <person name="Chen H."/>
            <person name="Chung M."/>
            <person name="Chen C."/>
            <person name="Shaw J."/>
            <person name="Wu H."/>
            <person name="Hsiao K."/>
            <person name="Chao Y."/>
            <person name="Chu M."/>
            <person name="Cheng C."/>
            <person name="Hour A."/>
            <person name="Lee P."/>
            <person name="Lin S."/>
            <person name="Lin Y."/>
            <person name="Liou J."/>
            <person name="Liu S."/>
            <person name="Hsing Y."/>
            <person name="Raghuvanshi S."/>
            <person name="Mohanty A."/>
            <person name="Bharti A.K."/>
            <person name="Gaur A."/>
            <person name="Gupta V."/>
            <person name="Kumar D."/>
            <person name="Ravi V."/>
            <person name="Vij S."/>
            <person name="Kapur A."/>
            <person name="Khurana P."/>
            <person name="Khurana P."/>
            <person name="Khurana J.P."/>
            <person name="Tyagi A.K."/>
            <person name="Gaikwad K."/>
            <person name="Singh A."/>
            <person name="Dalal V."/>
            <person name="Srivastava S."/>
            <person name="Dixit A."/>
            <person name="Pal A.K."/>
            <person name="Ghazi I.A."/>
            <person name="Yadav M."/>
            <person name="Pandit A."/>
            <person name="Bhargava A."/>
            <person name="Sureshbabu K."/>
            <person name="Batra K."/>
            <person name="Sharma T.R."/>
            <person name="Mohapatra T."/>
            <person name="Singh N.K."/>
            <person name="Messing J."/>
            <person name="Nelson A.B."/>
            <person name="Fuks G."/>
            <person name="Kavchok S."/>
            <person name="Keizer G."/>
            <person name="Linton E."/>
            <person name="Llaca V."/>
            <person name="Song R."/>
            <person name="Tanyolac B."/>
            <person name="Young S."/>
            <person name="Ho-Il K."/>
            <person name="Hahn J.H."/>
            <person name="Sangsakoo G."/>
            <person name="Vanavichit A."/>
            <person name="de Mattos Luiz.A.T."/>
            <person name="Zimmer P.D."/>
            <person name="Malone G."/>
            <person name="Dellagostin O."/>
            <person name="de Oliveira A.C."/>
            <person name="Bevan M."/>
            <person name="Bancroft I."/>
            <person name="Minx P."/>
            <person name="Cordum H."/>
            <person name="Wilson R."/>
            <person name="Cheng Z."/>
            <person name="Jin W."/>
            <person name="Jiang J."/>
            <person name="Leong S.A."/>
            <person name="Iwama H."/>
            <person name="Gojobori T."/>
            <person name="Itoh T."/>
            <person name="Niimura Y."/>
            <person name="Fujii Y."/>
            <person name="Habara T."/>
            <person name="Sakai H."/>
            <person name="Sato Y."/>
            <person name="Wilson G."/>
            <person name="Kumar K."/>
            <person name="McCouch S."/>
            <person name="Juretic N."/>
            <person name="Hoen D."/>
            <person name="Wright S."/>
            <person name="Bruskiewich R."/>
            <person name="Bureau T."/>
            <person name="Miyao A."/>
            <person name="Hirochika H."/>
            <person name="Nishikawa T."/>
            <person name="Kadowaki K."/>
            <person name="Sugiura M."/>
            <person name="Burr B."/>
            <person name="Sasaki T."/>
        </authorList>
    </citation>
    <scope>NUCLEOTIDE SEQUENCE [LARGE SCALE GENOMIC DNA]</scope>
    <source>
        <strain evidence="4">cv. Nipponbare</strain>
    </source>
</reference>
<reference evidence="3" key="2">
    <citation type="submission" date="2002-01" db="EMBL/GenBank/DDBJ databases">
        <title>Oryza sativa nipponbare(GA3) genomic DNA, chromosome 8, PAC clone:P0461F06.</title>
        <authorList>
            <person name="Sasaki T."/>
            <person name="Matsumoto T."/>
            <person name="Yamamoto K."/>
        </authorList>
    </citation>
    <scope>NUCLEOTIDE SEQUENCE</scope>
</reference>
<feature type="compositionally biased region" description="Basic residues" evidence="1">
    <location>
        <begin position="8"/>
        <end position="23"/>
    </location>
</feature>
<feature type="region of interest" description="Disordered" evidence="1">
    <location>
        <begin position="1"/>
        <end position="104"/>
    </location>
</feature>
<evidence type="ECO:0000313" key="4">
    <source>
        <dbReference type="Proteomes" id="UP000000763"/>
    </source>
</evidence>
<organism evidence="3 4">
    <name type="scientific">Oryza sativa subsp. japonica</name>
    <name type="common">Rice</name>
    <dbReference type="NCBI Taxonomy" id="39947"/>
    <lineage>
        <taxon>Eukaryota</taxon>
        <taxon>Viridiplantae</taxon>
        <taxon>Streptophyta</taxon>
        <taxon>Embryophyta</taxon>
        <taxon>Tracheophyta</taxon>
        <taxon>Spermatophyta</taxon>
        <taxon>Magnoliopsida</taxon>
        <taxon>Liliopsida</taxon>
        <taxon>Poales</taxon>
        <taxon>Poaceae</taxon>
        <taxon>BOP clade</taxon>
        <taxon>Oryzoideae</taxon>
        <taxon>Oryzeae</taxon>
        <taxon>Oryzinae</taxon>
        <taxon>Oryza</taxon>
        <taxon>Oryza sativa</taxon>
    </lineage>
</organism>
<accession>Q6Z9S6</accession>
<dbReference type="AlphaFoldDB" id="Q6Z9S6"/>
<protein>
    <submittedName>
        <fullName evidence="3">Uncharacterized protein</fullName>
    </submittedName>
</protein>
<gene>
    <name evidence="3" type="ORF">P0461F06.4</name>
    <name evidence="2" type="ORF">P0470B03.45</name>
</gene>
<dbReference type="EMBL" id="AP004585">
    <property type="protein sequence ID" value="BAD09576.1"/>
    <property type="molecule type" value="Genomic_DNA"/>
</dbReference>
<reference evidence="4" key="4">
    <citation type="journal article" date="2008" name="Nucleic Acids Res.">
        <title>The rice annotation project database (RAP-DB): 2008 update.</title>
        <authorList>
            <consortium name="The rice annotation project (RAP)"/>
        </authorList>
    </citation>
    <scope>GENOME REANNOTATION</scope>
    <source>
        <strain evidence="4">cv. Nipponbare</strain>
    </source>
</reference>
<sequence>MATMNHSRVCRGHHIRLRRRRRGAGAGGRRAGAGRRWREEGIRSQSGLLSGDASEMREAKRCAAGGQTSEGRSRGQIFGDGGGRGPERRWPAPPPTPSTAFSTPPRGIVAGGSDPISLPLLPSPRGAATRSGHGARFRRGDGDGAMENGPLLPPPYCRTTAPPLYSLELRCRRRRAAVAAATAAALLSRLPPSPLPNAAATRCRRPRSCKKTALCHQKCIQMEK</sequence>
<reference evidence="2" key="1">
    <citation type="submission" date="2001-12" db="EMBL/GenBank/DDBJ databases">
        <title>Oryza sativa nipponbare(GA3) genomic DNA, chromosome 8, PAC clone:P0470B03.</title>
        <authorList>
            <person name="Sasaki T."/>
            <person name="Matsumoto T."/>
            <person name="Yamamoto K."/>
        </authorList>
    </citation>
    <scope>NUCLEOTIDE SEQUENCE</scope>
</reference>
<evidence type="ECO:0000256" key="1">
    <source>
        <dbReference type="SAM" id="MobiDB-lite"/>
    </source>
</evidence>
<evidence type="ECO:0000313" key="3">
    <source>
        <dbReference type="EMBL" id="BAD09852.1"/>
    </source>
</evidence>
<feature type="region of interest" description="Disordered" evidence="1">
    <location>
        <begin position="123"/>
        <end position="143"/>
    </location>
</feature>
<name>Q6Z9S6_ORYSJ</name>
<proteinExistence type="predicted"/>